<evidence type="ECO:0000256" key="2">
    <source>
        <dbReference type="ARBA" id="ARBA00022801"/>
    </source>
</evidence>
<dbReference type="Gene3D" id="3.10.129.10">
    <property type="entry name" value="Hotdog Thioesterase"/>
    <property type="match status" value="1"/>
</dbReference>
<comment type="caution">
    <text evidence="3">The sequence shown here is derived from an EMBL/GenBank/DDBJ whole genome shotgun (WGS) entry which is preliminary data.</text>
</comment>
<dbReference type="PANTHER" id="PTHR31793">
    <property type="entry name" value="4-HYDROXYBENZOYL-COA THIOESTERASE FAMILY MEMBER"/>
    <property type="match status" value="1"/>
</dbReference>
<keyword evidence="2" id="KW-0378">Hydrolase</keyword>
<dbReference type="GO" id="GO:0047617">
    <property type="term" value="F:fatty acyl-CoA hydrolase activity"/>
    <property type="evidence" value="ECO:0007669"/>
    <property type="project" value="TreeGrafter"/>
</dbReference>
<dbReference type="InterPro" id="IPR050563">
    <property type="entry name" value="4-hydroxybenzoyl-CoA_TE"/>
</dbReference>
<evidence type="ECO:0000256" key="1">
    <source>
        <dbReference type="ARBA" id="ARBA00005953"/>
    </source>
</evidence>
<dbReference type="Proteomes" id="UP000326903">
    <property type="component" value="Unassembled WGS sequence"/>
</dbReference>
<dbReference type="EMBL" id="VYQF01000003">
    <property type="protein sequence ID" value="KAA9038621.1"/>
    <property type="molecule type" value="Genomic_DNA"/>
</dbReference>
<evidence type="ECO:0000313" key="3">
    <source>
        <dbReference type="EMBL" id="KAA9038621.1"/>
    </source>
</evidence>
<protein>
    <submittedName>
        <fullName evidence="3">Acyl-CoA thioesterase</fullName>
    </submittedName>
</protein>
<dbReference type="NCBIfam" id="TIGR00051">
    <property type="entry name" value="YbgC/FadM family acyl-CoA thioesterase"/>
    <property type="match status" value="1"/>
</dbReference>
<comment type="similarity">
    <text evidence="1">Belongs to the 4-hydroxybenzoyl-CoA thioesterase family.</text>
</comment>
<dbReference type="CDD" id="cd00586">
    <property type="entry name" value="4HBT"/>
    <property type="match status" value="1"/>
</dbReference>
<dbReference type="SUPFAM" id="SSF54637">
    <property type="entry name" value="Thioesterase/thiol ester dehydrase-isomerase"/>
    <property type="match status" value="1"/>
</dbReference>
<organism evidence="3 4">
    <name type="scientific">Ginsengibacter hankyongi</name>
    <dbReference type="NCBI Taxonomy" id="2607284"/>
    <lineage>
        <taxon>Bacteria</taxon>
        <taxon>Pseudomonadati</taxon>
        <taxon>Bacteroidota</taxon>
        <taxon>Chitinophagia</taxon>
        <taxon>Chitinophagales</taxon>
        <taxon>Chitinophagaceae</taxon>
        <taxon>Ginsengibacter</taxon>
    </lineage>
</organism>
<name>A0A5J5IGW2_9BACT</name>
<evidence type="ECO:0000313" key="4">
    <source>
        <dbReference type="Proteomes" id="UP000326903"/>
    </source>
</evidence>
<dbReference type="InterPro" id="IPR006684">
    <property type="entry name" value="YbgC/YbaW"/>
</dbReference>
<dbReference type="PIRSF" id="PIRSF003230">
    <property type="entry name" value="YbgC"/>
    <property type="match status" value="1"/>
</dbReference>
<dbReference type="RefSeq" id="WP_150415342.1">
    <property type="nucleotide sequence ID" value="NZ_VYQF01000003.1"/>
</dbReference>
<keyword evidence="4" id="KW-1185">Reference proteome</keyword>
<sequence length="135" mass="15861">MFTHKTPIRIHYALTDQMGFVYHGHYAQFYEIGRTEALRSLGITYKSVEELGVIMPVVEIHTKFLRPAKYDDLITVVTKVTEMPLHHKIVFHGEIYNENNELLNTGTVTLYFMNAKTMKRCDMPDMIKEKIKEFF</sequence>
<proteinExistence type="inferred from homology"/>
<dbReference type="Pfam" id="PF13279">
    <property type="entry name" value="4HBT_2"/>
    <property type="match status" value="1"/>
</dbReference>
<accession>A0A5J5IGW2</accession>
<dbReference type="InterPro" id="IPR029069">
    <property type="entry name" value="HotDog_dom_sf"/>
</dbReference>
<dbReference type="PANTHER" id="PTHR31793:SF27">
    <property type="entry name" value="NOVEL THIOESTERASE SUPERFAMILY DOMAIN AND SAPOSIN A-TYPE DOMAIN CONTAINING PROTEIN (0610012H03RIK)"/>
    <property type="match status" value="1"/>
</dbReference>
<gene>
    <name evidence="3" type="ORF">FW778_13795</name>
</gene>
<dbReference type="AlphaFoldDB" id="A0A5J5IGW2"/>
<reference evidence="3 4" key="1">
    <citation type="submission" date="2019-09" db="EMBL/GenBank/DDBJ databases">
        <title>Draft genome sequence of Ginsengibacter sp. BR5-29.</title>
        <authorList>
            <person name="Im W.-T."/>
        </authorList>
    </citation>
    <scope>NUCLEOTIDE SEQUENCE [LARGE SCALE GENOMIC DNA]</scope>
    <source>
        <strain evidence="3 4">BR5-29</strain>
    </source>
</reference>